<evidence type="ECO:0000256" key="6">
    <source>
        <dbReference type="SAM" id="MobiDB-lite"/>
    </source>
</evidence>
<comment type="caution">
    <text evidence="9">The sequence shown here is derived from an EMBL/GenBank/DDBJ whole genome shotgun (WGS) entry which is preliminary data.</text>
</comment>
<reference evidence="9" key="1">
    <citation type="submission" date="2016-11" db="EMBL/GenBank/DDBJ databases">
        <title>The genome sequence of Colletotrichum cuscutae.</title>
        <authorList>
            <person name="Baroncelli R."/>
        </authorList>
    </citation>
    <scope>NUCLEOTIDE SEQUENCE</scope>
    <source>
        <strain evidence="9">IMI 304802</strain>
    </source>
</reference>
<dbReference type="Proteomes" id="UP001239213">
    <property type="component" value="Unassembled WGS sequence"/>
</dbReference>
<keyword evidence="3 7" id="KW-0732">Signal</keyword>
<feature type="region of interest" description="Disordered" evidence="6">
    <location>
        <begin position="235"/>
        <end position="301"/>
    </location>
</feature>
<sequence length="301" mass="31394">MRLLTALALAATSASAASLTLSIPSSQALPNPYTLPPSTHATLSSLGATFSAPLSVKNTFVFHNLTGGGGGGSGSAGSSYLVDIHCATHAFAPLRLDVDAEGGLAAWETYRGNDWDNKGEAYAAKEFEGGAKGFEVRVLGQKNYFVERSKLLGLFGVYGEEAELPEPSALFTTSTSFPRYRNDRGARKTLTTNLAVSILTILKNPMILLGLISMGIFLGMPYLMDNMDPEMRAEFEERQKSNPMNSLLGGGGGGGDANPMANFDMAGFLAGTGSSSKKEESSGSGASSGGAGGKKEKGVRR</sequence>
<evidence type="ECO:0000256" key="7">
    <source>
        <dbReference type="SAM" id="SignalP"/>
    </source>
</evidence>
<dbReference type="AlphaFoldDB" id="A0AAI9UUK3"/>
<dbReference type="PANTHER" id="PTHR13605:SF4">
    <property type="entry name" value="ER MEMBRANE PROTEIN COMPLEX SUBUNIT 7"/>
    <property type="match status" value="1"/>
</dbReference>
<keyword evidence="10" id="KW-1185">Reference proteome</keyword>
<dbReference type="InterPro" id="IPR019008">
    <property type="entry name" value="Beta_sandwich_EMC7"/>
</dbReference>
<name>A0AAI9UUK3_9PEZI</name>
<feature type="chain" id="PRO_5042569421" description="ER membrane protein complex subunit 7 beta-sandwich domain-containing protein" evidence="7">
    <location>
        <begin position="17"/>
        <end position="301"/>
    </location>
</feature>
<accession>A0AAI9UUK3</accession>
<dbReference type="GO" id="GO:0072546">
    <property type="term" value="C:EMC complex"/>
    <property type="evidence" value="ECO:0007669"/>
    <property type="project" value="TreeGrafter"/>
</dbReference>
<evidence type="ECO:0000256" key="4">
    <source>
        <dbReference type="ARBA" id="ARBA00022989"/>
    </source>
</evidence>
<evidence type="ECO:0000256" key="5">
    <source>
        <dbReference type="ARBA" id="ARBA00023136"/>
    </source>
</evidence>
<evidence type="ECO:0000256" key="3">
    <source>
        <dbReference type="ARBA" id="ARBA00022729"/>
    </source>
</evidence>
<dbReference type="InterPro" id="IPR039163">
    <property type="entry name" value="EMC7"/>
</dbReference>
<keyword evidence="5" id="KW-0472">Membrane</keyword>
<evidence type="ECO:0000259" key="8">
    <source>
        <dbReference type="Pfam" id="PF09430"/>
    </source>
</evidence>
<gene>
    <name evidence="9" type="ORF">CCUS01_08377</name>
</gene>
<keyword evidence="2" id="KW-0812">Transmembrane</keyword>
<evidence type="ECO:0000256" key="2">
    <source>
        <dbReference type="ARBA" id="ARBA00022692"/>
    </source>
</evidence>
<feature type="signal peptide" evidence="7">
    <location>
        <begin position="1"/>
        <end position="16"/>
    </location>
</feature>
<evidence type="ECO:0000256" key="1">
    <source>
        <dbReference type="ARBA" id="ARBA00004167"/>
    </source>
</evidence>
<dbReference type="Pfam" id="PF09430">
    <property type="entry name" value="EMC7_beta-sandw"/>
    <property type="match status" value="1"/>
</dbReference>
<proteinExistence type="predicted"/>
<organism evidence="9 10">
    <name type="scientific">Colletotrichum cuscutae</name>
    <dbReference type="NCBI Taxonomy" id="1209917"/>
    <lineage>
        <taxon>Eukaryota</taxon>
        <taxon>Fungi</taxon>
        <taxon>Dikarya</taxon>
        <taxon>Ascomycota</taxon>
        <taxon>Pezizomycotina</taxon>
        <taxon>Sordariomycetes</taxon>
        <taxon>Hypocreomycetidae</taxon>
        <taxon>Glomerellales</taxon>
        <taxon>Glomerellaceae</taxon>
        <taxon>Colletotrichum</taxon>
        <taxon>Colletotrichum acutatum species complex</taxon>
    </lineage>
</organism>
<feature type="domain" description="ER membrane protein complex subunit 7 beta-sandwich" evidence="8">
    <location>
        <begin position="31"/>
        <end position="151"/>
    </location>
</feature>
<keyword evidence="4" id="KW-1133">Transmembrane helix</keyword>
<protein>
    <recommendedName>
        <fullName evidence="8">ER membrane protein complex subunit 7 beta-sandwich domain-containing protein</fullName>
    </recommendedName>
</protein>
<evidence type="ECO:0000313" key="10">
    <source>
        <dbReference type="Proteomes" id="UP001239213"/>
    </source>
</evidence>
<comment type="subcellular location">
    <subcellularLocation>
        <location evidence="1">Membrane</location>
        <topology evidence="1">Single-pass membrane protein</topology>
    </subcellularLocation>
</comment>
<dbReference type="PANTHER" id="PTHR13605">
    <property type="entry name" value="ER MEMBRANE PROTEIN COMPLEX SUBUNIT 7"/>
    <property type="match status" value="1"/>
</dbReference>
<evidence type="ECO:0000313" key="9">
    <source>
        <dbReference type="EMBL" id="KAK1463689.1"/>
    </source>
</evidence>
<dbReference type="EMBL" id="MPDP01000267">
    <property type="protein sequence ID" value="KAK1463689.1"/>
    <property type="molecule type" value="Genomic_DNA"/>
</dbReference>